<keyword evidence="2 4" id="KW-0143">Chaperone</keyword>
<dbReference type="GO" id="GO:0051082">
    <property type="term" value="F:unfolded protein binding"/>
    <property type="evidence" value="ECO:0007669"/>
    <property type="project" value="InterPro"/>
</dbReference>
<dbReference type="InterPro" id="IPR002777">
    <property type="entry name" value="PFD_beta-like"/>
</dbReference>
<sequence>MASQPSSDADVTFEDQQQINSFSKLHLRSKDILAEIKVKKSEVEELEDAGNELILADEEEVRYHIGECFHHVPVSDAEDLLQTAKDVAEAELEKSQGELEQLESKMKELKKALYGRFGNSINLEE</sequence>
<protein>
    <recommendedName>
        <fullName evidence="4">Prefoldin subunit 4</fullName>
    </recommendedName>
</protein>
<dbReference type="Proteomes" id="UP001438707">
    <property type="component" value="Unassembled WGS sequence"/>
</dbReference>
<proteinExistence type="inferred from homology"/>
<dbReference type="SUPFAM" id="SSF46579">
    <property type="entry name" value="Prefoldin"/>
    <property type="match status" value="1"/>
</dbReference>
<evidence type="ECO:0000256" key="1">
    <source>
        <dbReference type="ARBA" id="ARBA00008045"/>
    </source>
</evidence>
<dbReference type="Gene3D" id="1.10.287.370">
    <property type="match status" value="1"/>
</dbReference>
<dbReference type="GO" id="GO:0016272">
    <property type="term" value="C:prefoldin complex"/>
    <property type="evidence" value="ECO:0007669"/>
    <property type="project" value="UniProtKB-UniRule"/>
</dbReference>
<gene>
    <name evidence="6" type="ORF">WJX74_003844</name>
</gene>
<evidence type="ECO:0000256" key="2">
    <source>
        <dbReference type="ARBA" id="ARBA00023186"/>
    </source>
</evidence>
<reference evidence="6 7" key="1">
    <citation type="journal article" date="2024" name="Nat. Commun.">
        <title>Phylogenomics reveals the evolutionary origins of lichenization in chlorophyte algae.</title>
        <authorList>
            <person name="Puginier C."/>
            <person name="Libourel C."/>
            <person name="Otte J."/>
            <person name="Skaloud P."/>
            <person name="Haon M."/>
            <person name="Grisel S."/>
            <person name="Petersen M."/>
            <person name="Berrin J.G."/>
            <person name="Delaux P.M."/>
            <person name="Dal Grande F."/>
            <person name="Keller J."/>
        </authorList>
    </citation>
    <scope>NUCLEOTIDE SEQUENCE [LARGE SCALE GENOMIC DNA]</scope>
    <source>
        <strain evidence="6 7">SAG 2145</strain>
    </source>
</reference>
<dbReference type="CDD" id="cd23165">
    <property type="entry name" value="Prefoldin_4"/>
    <property type="match status" value="1"/>
</dbReference>
<dbReference type="Pfam" id="PF01920">
    <property type="entry name" value="Prefoldin_2"/>
    <property type="match status" value="1"/>
</dbReference>
<dbReference type="PANTHER" id="PTHR21100">
    <property type="entry name" value="PREFOLDIN SUBUNIT 4"/>
    <property type="match status" value="1"/>
</dbReference>
<comment type="similarity">
    <text evidence="1 4">Belongs to the prefoldin subunit beta family.</text>
</comment>
<name>A0AAW1RXL4_9CHLO</name>
<keyword evidence="5" id="KW-0175">Coiled coil</keyword>
<dbReference type="GO" id="GO:0009409">
    <property type="term" value="P:response to cold"/>
    <property type="evidence" value="ECO:0007669"/>
    <property type="project" value="UniProtKB-ARBA"/>
</dbReference>
<keyword evidence="7" id="KW-1185">Reference proteome</keyword>
<organism evidence="6 7">
    <name type="scientific">Apatococcus lobatus</name>
    <dbReference type="NCBI Taxonomy" id="904363"/>
    <lineage>
        <taxon>Eukaryota</taxon>
        <taxon>Viridiplantae</taxon>
        <taxon>Chlorophyta</taxon>
        <taxon>core chlorophytes</taxon>
        <taxon>Trebouxiophyceae</taxon>
        <taxon>Chlorellales</taxon>
        <taxon>Chlorellaceae</taxon>
        <taxon>Apatococcus</taxon>
    </lineage>
</organism>
<dbReference type="PANTHER" id="PTHR21100:SF9">
    <property type="entry name" value="PREFOLDIN SUBUNIT 4"/>
    <property type="match status" value="1"/>
</dbReference>
<accession>A0AAW1RXL4</accession>
<evidence type="ECO:0000256" key="5">
    <source>
        <dbReference type="SAM" id="Coils"/>
    </source>
</evidence>
<comment type="caution">
    <text evidence="6">The sequence shown here is derived from an EMBL/GenBank/DDBJ whole genome shotgun (WGS) entry which is preliminary data.</text>
</comment>
<evidence type="ECO:0000256" key="4">
    <source>
        <dbReference type="PIRNR" id="PIRNR016477"/>
    </source>
</evidence>
<dbReference type="EMBL" id="JALJOS010000005">
    <property type="protein sequence ID" value="KAK9838815.1"/>
    <property type="molecule type" value="Genomic_DNA"/>
</dbReference>
<dbReference type="FunFam" id="1.10.287.370:FF:000005">
    <property type="entry name" value="Prefoldin subunit 4"/>
    <property type="match status" value="1"/>
</dbReference>
<dbReference type="InterPro" id="IPR016661">
    <property type="entry name" value="PFDN4"/>
</dbReference>
<comment type="subunit">
    <text evidence="4">Heterohexamer of two PFD-alpha type and four PFD-beta type subunits.</text>
</comment>
<dbReference type="InterPro" id="IPR009053">
    <property type="entry name" value="Prefoldin"/>
</dbReference>
<dbReference type="GO" id="GO:0006457">
    <property type="term" value="P:protein folding"/>
    <property type="evidence" value="ECO:0007669"/>
    <property type="project" value="UniProtKB-UniRule"/>
</dbReference>
<feature type="coiled-coil region" evidence="5">
    <location>
        <begin position="85"/>
        <end position="112"/>
    </location>
</feature>
<evidence type="ECO:0000313" key="7">
    <source>
        <dbReference type="Proteomes" id="UP001438707"/>
    </source>
</evidence>
<evidence type="ECO:0000313" key="6">
    <source>
        <dbReference type="EMBL" id="KAK9838815.1"/>
    </source>
</evidence>
<evidence type="ECO:0000256" key="3">
    <source>
        <dbReference type="ARBA" id="ARBA00024667"/>
    </source>
</evidence>
<dbReference type="AlphaFoldDB" id="A0AAW1RXL4"/>
<comment type="function">
    <text evidence="3 4">Binds specifically to cytosolic chaperonin (c-CPN) and transfers target proteins to it. Binds to nascent polypeptide chain and promotes folding in an environment in which there are many competing pathways for nonnative proteins.</text>
</comment>
<dbReference type="GO" id="GO:0005737">
    <property type="term" value="C:cytoplasm"/>
    <property type="evidence" value="ECO:0007669"/>
    <property type="project" value="TreeGrafter"/>
</dbReference>
<dbReference type="PIRSF" id="PIRSF016477">
    <property type="entry name" value="Prefoldin_subunit_4"/>
    <property type="match status" value="1"/>
</dbReference>